<dbReference type="KEGG" id="ccb:Clocel_2230"/>
<dbReference type="RefSeq" id="WP_010076804.1">
    <property type="nucleotide sequence ID" value="NC_014393.1"/>
</dbReference>
<dbReference type="SUPFAM" id="SSF111342">
    <property type="entry name" value="CbiD-like"/>
    <property type="match status" value="1"/>
</dbReference>
<evidence type="ECO:0000256" key="5">
    <source>
        <dbReference type="HAMAP-Rule" id="MF_00787"/>
    </source>
</evidence>
<dbReference type="GO" id="GO:0019251">
    <property type="term" value="P:anaerobic cobalamin biosynthetic process"/>
    <property type="evidence" value="ECO:0007669"/>
    <property type="project" value="UniProtKB-UniRule"/>
</dbReference>
<accession>D9SP05</accession>
<protein>
    <recommendedName>
        <fullName evidence="5">Cobalt-precorrin-5B C(1)-methyltransferase</fullName>
        <ecNumber evidence="5">2.1.1.195</ecNumber>
    </recommendedName>
    <alternativeName>
        <fullName evidence="5">Cobalt-precorrin-6A synthase</fullName>
    </alternativeName>
</protein>
<dbReference type="GO" id="GO:0043780">
    <property type="term" value="F:cobalt-precorrin-5B C1-methyltransferase activity"/>
    <property type="evidence" value="ECO:0007669"/>
    <property type="project" value="RHEA"/>
</dbReference>
<evidence type="ECO:0000256" key="4">
    <source>
        <dbReference type="ARBA" id="ARBA00022691"/>
    </source>
</evidence>
<dbReference type="PANTHER" id="PTHR35863:SF1">
    <property type="entry name" value="COBALT-PRECORRIN-5B C(1)-METHYLTRANSFERASE"/>
    <property type="match status" value="1"/>
</dbReference>
<dbReference type="AlphaFoldDB" id="D9SP05"/>
<evidence type="ECO:0000256" key="1">
    <source>
        <dbReference type="ARBA" id="ARBA00022573"/>
    </source>
</evidence>
<dbReference type="GO" id="GO:0032259">
    <property type="term" value="P:methylation"/>
    <property type="evidence" value="ECO:0007669"/>
    <property type="project" value="UniProtKB-KW"/>
</dbReference>
<dbReference type="OrthoDB" id="6439987at2"/>
<dbReference type="InterPro" id="IPR036074">
    <property type="entry name" value="CbiD_sf"/>
</dbReference>
<dbReference type="Proteomes" id="UP000002730">
    <property type="component" value="Chromosome"/>
</dbReference>
<dbReference type="HAMAP" id="MF_00787">
    <property type="entry name" value="CbiD"/>
    <property type="match status" value="1"/>
</dbReference>
<dbReference type="PIRSF" id="PIRSF026782">
    <property type="entry name" value="CbiD"/>
    <property type="match status" value="1"/>
</dbReference>
<gene>
    <name evidence="5" type="primary">cbiD</name>
    <name evidence="6" type="ordered locus">Clocel_2230</name>
</gene>
<keyword evidence="3 5" id="KW-0808">Transferase</keyword>
<evidence type="ECO:0000313" key="6">
    <source>
        <dbReference type="EMBL" id="ADL51970.1"/>
    </source>
</evidence>
<dbReference type="Gene3D" id="3.30.2110.10">
    <property type="entry name" value="CbiD-like"/>
    <property type="match status" value="1"/>
</dbReference>
<dbReference type="NCBIfam" id="TIGR00312">
    <property type="entry name" value="cbiD"/>
    <property type="match status" value="1"/>
</dbReference>
<dbReference type="eggNOG" id="COG1903">
    <property type="taxonomic scope" value="Bacteria"/>
</dbReference>
<dbReference type="Pfam" id="PF01888">
    <property type="entry name" value="CbiD"/>
    <property type="match status" value="1"/>
</dbReference>
<dbReference type="STRING" id="573061.Clocel_2230"/>
<dbReference type="PANTHER" id="PTHR35863">
    <property type="entry name" value="COBALT-PRECORRIN-5B C(1)-METHYLTRANSFERASE"/>
    <property type="match status" value="1"/>
</dbReference>
<comment type="function">
    <text evidence="5">Catalyzes the methylation of C-1 in cobalt-precorrin-5B to form cobalt-precorrin-6A.</text>
</comment>
<evidence type="ECO:0000256" key="3">
    <source>
        <dbReference type="ARBA" id="ARBA00022679"/>
    </source>
</evidence>
<dbReference type="HOGENOM" id="CLU_041273_1_0_9"/>
<keyword evidence="4 5" id="KW-0949">S-adenosyl-L-methionine</keyword>
<keyword evidence="2 5" id="KW-0489">Methyltransferase</keyword>
<evidence type="ECO:0000313" key="7">
    <source>
        <dbReference type="Proteomes" id="UP000002730"/>
    </source>
</evidence>
<evidence type="ECO:0000256" key="2">
    <source>
        <dbReference type="ARBA" id="ARBA00022603"/>
    </source>
</evidence>
<organism evidence="6 7">
    <name type="scientific">Clostridium cellulovorans (strain ATCC 35296 / DSM 3052 / OCM 3 / 743B)</name>
    <dbReference type="NCBI Taxonomy" id="573061"/>
    <lineage>
        <taxon>Bacteria</taxon>
        <taxon>Bacillati</taxon>
        <taxon>Bacillota</taxon>
        <taxon>Clostridia</taxon>
        <taxon>Eubacteriales</taxon>
        <taxon>Clostridiaceae</taxon>
        <taxon>Clostridium</taxon>
    </lineage>
</organism>
<name>D9SP05_CLOC7</name>
<comment type="similarity">
    <text evidence="5">Belongs to the CbiD family.</text>
</comment>
<dbReference type="EMBL" id="CP002160">
    <property type="protein sequence ID" value="ADL51970.1"/>
    <property type="molecule type" value="Genomic_DNA"/>
</dbReference>
<comment type="catalytic activity">
    <reaction evidence="5">
        <text>Co-precorrin-5B + S-adenosyl-L-methionine = Co-precorrin-6A + S-adenosyl-L-homocysteine</text>
        <dbReference type="Rhea" id="RHEA:26285"/>
        <dbReference type="ChEBI" id="CHEBI:57856"/>
        <dbReference type="ChEBI" id="CHEBI:59789"/>
        <dbReference type="ChEBI" id="CHEBI:60063"/>
        <dbReference type="ChEBI" id="CHEBI:60064"/>
        <dbReference type="EC" id="2.1.1.195"/>
    </reaction>
</comment>
<dbReference type="InterPro" id="IPR002748">
    <property type="entry name" value="CbiD"/>
</dbReference>
<sequence>MKILRKGITTGTCAAAATKAVALWQSTGNCPSSVKVIVPAGYEIELEIKKLNNGCCGVIKDAGDDPDVTDKMMIISKVRIFNENGLITYKAGEGVGIVTVDGLKVQKGEPAINPVPRKQIEDELRKIIGDKCAEVTISISGGEEVAKKTFNPKMGIVGGLSIIGTTGIVRPMSEEAMKDSIALELQMKKAQGTDSMCFVIGASGEKSLNQLNIRIKWITHVSNYIGAMLDVAEELGYKHILIWGFGGKLIKLAANIMNTHSHVAEGRREILCTVAALKGADRDAILELYNSPNISEAIRIAKKYNLHNMWQDIVEEASKNCILRTHNKIEVAVVFLENDSTILAKSNNYHRVLKELEQ</sequence>
<dbReference type="UniPathway" id="UPA00148">
    <property type="reaction ID" value="UER00227"/>
</dbReference>
<reference evidence="6 7" key="1">
    <citation type="submission" date="2010-08" db="EMBL/GenBank/DDBJ databases">
        <title>Complete sequence of Clostridium cellulovorans 743B.</title>
        <authorList>
            <consortium name="US DOE Joint Genome Institute"/>
            <person name="Lucas S."/>
            <person name="Copeland A."/>
            <person name="Lapidus A."/>
            <person name="Cheng J.-F."/>
            <person name="Bruce D."/>
            <person name="Goodwin L."/>
            <person name="Pitluck S."/>
            <person name="Chertkov O."/>
            <person name="Detter J.C."/>
            <person name="Han C."/>
            <person name="Tapia R."/>
            <person name="Land M."/>
            <person name="Hauser L."/>
            <person name="Chang Y.-J."/>
            <person name="Jeffries C."/>
            <person name="Kyrpides N."/>
            <person name="Ivanova N."/>
            <person name="Mikhailova N."/>
            <person name="Hemme C.L."/>
            <person name="Woyke T."/>
        </authorList>
    </citation>
    <scope>NUCLEOTIDE SEQUENCE [LARGE SCALE GENOMIC DNA]</scope>
    <source>
        <strain evidence="7">ATCC 35296 / DSM 3052 / OCM 3 / 743B</strain>
    </source>
</reference>
<dbReference type="EC" id="2.1.1.195" evidence="5"/>
<proteinExistence type="inferred from homology"/>
<comment type="pathway">
    <text evidence="5">Cofactor biosynthesis; adenosylcobalamin biosynthesis; cob(II)yrinate a,c-diamide from sirohydrochlorin (anaerobic route): step 6/10.</text>
</comment>
<keyword evidence="7" id="KW-1185">Reference proteome</keyword>
<keyword evidence="1 5" id="KW-0169">Cobalamin biosynthesis</keyword>